<feature type="compositionally biased region" description="Gly residues" evidence="1">
    <location>
        <begin position="460"/>
        <end position="469"/>
    </location>
</feature>
<evidence type="ECO:0000256" key="2">
    <source>
        <dbReference type="SAM" id="Phobius"/>
    </source>
</evidence>
<reference evidence="4 5" key="1">
    <citation type="submission" date="2019-08" db="EMBL/GenBank/DDBJ databases">
        <authorList>
            <person name="Lei W."/>
        </authorList>
    </citation>
    <scope>NUCLEOTIDE SEQUENCE [LARGE SCALE GENOMIC DNA]</scope>
    <source>
        <strain evidence="4 5">CCUG 58627</strain>
    </source>
</reference>
<gene>
    <name evidence="4" type="ORF">FRX94_11015</name>
</gene>
<keyword evidence="2" id="KW-1133">Transmembrane helix</keyword>
<feature type="domain" description="DUF5129" evidence="3">
    <location>
        <begin position="52"/>
        <end position="318"/>
    </location>
</feature>
<feature type="region of interest" description="Disordered" evidence="1">
    <location>
        <begin position="449"/>
        <end position="469"/>
    </location>
</feature>
<evidence type="ECO:0000313" key="4">
    <source>
        <dbReference type="EMBL" id="TWT22737.1"/>
    </source>
</evidence>
<dbReference type="Proteomes" id="UP000320791">
    <property type="component" value="Unassembled WGS sequence"/>
</dbReference>
<keyword evidence="5" id="KW-1185">Reference proteome</keyword>
<evidence type="ECO:0000256" key="1">
    <source>
        <dbReference type="SAM" id="MobiDB-lite"/>
    </source>
</evidence>
<evidence type="ECO:0000259" key="3">
    <source>
        <dbReference type="Pfam" id="PF17173"/>
    </source>
</evidence>
<keyword evidence="2" id="KW-0812">Transmembrane</keyword>
<dbReference type="InterPro" id="IPR033435">
    <property type="entry name" value="DUF5129"/>
</dbReference>
<proteinExistence type="predicted"/>
<organism evidence="4 5">
    <name type="scientific">Corynebacterium canis</name>
    <dbReference type="NCBI Taxonomy" id="679663"/>
    <lineage>
        <taxon>Bacteria</taxon>
        <taxon>Bacillati</taxon>
        <taxon>Actinomycetota</taxon>
        <taxon>Actinomycetes</taxon>
        <taxon>Mycobacteriales</taxon>
        <taxon>Corynebacteriaceae</taxon>
        <taxon>Corynebacterium</taxon>
    </lineage>
</organism>
<comment type="caution">
    <text evidence="4">The sequence shown here is derived from an EMBL/GenBank/DDBJ whole genome shotgun (WGS) entry which is preliminary data.</text>
</comment>
<feature type="compositionally biased region" description="Low complexity" evidence="1">
    <location>
        <begin position="449"/>
        <end position="459"/>
    </location>
</feature>
<dbReference type="RefSeq" id="WP_146325396.1">
    <property type="nucleotide sequence ID" value="NZ_BAABLR010000064.1"/>
</dbReference>
<dbReference type="Pfam" id="PF17173">
    <property type="entry name" value="DUF5129"/>
    <property type="match status" value="1"/>
</dbReference>
<dbReference type="OrthoDB" id="4423347at2"/>
<name>A0A5C5UA38_9CORY</name>
<dbReference type="AlphaFoldDB" id="A0A5C5UA38"/>
<feature type="transmembrane region" description="Helical" evidence="2">
    <location>
        <begin position="192"/>
        <end position="213"/>
    </location>
</feature>
<dbReference type="EMBL" id="VOHM01000029">
    <property type="protein sequence ID" value="TWT22737.1"/>
    <property type="molecule type" value="Genomic_DNA"/>
</dbReference>
<protein>
    <submittedName>
        <fullName evidence="4">DUF5129 domain-containing protein</fullName>
    </submittedName>
</protein>
<keyword evidence="2" id="KW-0472">Membrane</keyword>
<sequence>MDAKVFRIIAALGTALMLCVPTALLLPIAQATVATKAAVSVLDPQDMLTDQDEALLATETEKLGLPESVQTVTYVVFRTNDENLNDTVEREIRASKPELIADNNDAWSPGALIIAYGAEPRQNGAYCGDDLCTQFRLFEGRHLDRTLEAMRPALKKGNITVGLLEGARYAADADAIAADQVQDEKDAENGKWLLYGFLGFVGIGTVAAGAATMRSVKRTRQRRTQQAVDDQKFVLQHYGEIAHRLDQIDIRANSLTSDLANDELREQWQEVRDRFVKLHETVDQFTVPTYRNAASYAEARTTVEHLRQAEKNIDSLWDMEHGDEQRRRRELVRLYDDIVRAQAKVHSMHVRNRLHEVEERITALKDNTAAPDFMDQYVGIIHDYGLALELVREQELRKVKTTYHAPKLYEPDYRIGTGYGSYIPFAVVYTQYNSAVSAAAAQRASSSSSYSANTSFSSGFSGGGGSGSF</sequence>
<accession>A0A5C5UA38</accession>
<evidence type="ECO:0000313" key="5">
    <source>
        <dbReference type="Proteomes" id="UP000320791"/>
    </source>
</evidence>